<dbReference type="PANTHER" id="PTHR31589">
    <property type="entry name" value="PROTEIN, PUTATIVE (DUF239)-RELATED-RELATED"/>
    <property type="match status" value="1"/>
</dbReference>
<sequence length="421" mass="47457">MGKSKVAILLLGALFASCLRLNMKVEARGSSPLEIEIDAKLKLLNKPAVKTFKSEDGDIIDCVDIYKQHAFDHPALKDHIIQAIPDFLLESRSSSTEEASISDSCGFQTWQRSESCPKGTIPIARILKKDLLRATSLERFGMKPPEVFKNSTNYRNLHFSNLNNIPKHLSAAYLETTGDGIYIGSETDINVWNPKVNLPDDFTTAQMWLKAYNGPDFESVEAGWTVNPKVYGDKRTRLFAYWTKDSYKKTGCFDSRYCCGFVHTNNEVWLGAVISKVSRLYGPQSVFTVGIFLEPHTSNWWLRVNNNISIGYWPGVLFDKLRHNATSVQWGGQVFSSKVKETPHTKTWMGSGHFASSGQLERQACFINRTRIRDASEQLKYPPSVRVMADEPFCYNSMNIESGYEPVFYFGGPGQNPPNCP</sequence>
<dbReference type="AlphaFoldDB" id="A0AAN9INH4"/>
<dbReference type="InterPro" id="IPR004314">
    <property type="entry name" value="Neprosin"/>
</dbReference>
<comment type="caution">
    <text evidence="3">The sequence shown here is derived from an EMBL/GenBank/DDBJ whole genome shotgun (WGS) entry which is preliminary data.</text>
</comment>
<organism evidence="3 4">
    <name type="scientific">Crotalaria pallida</name>
    <name type="common">Smooth rattlebox</name>
    <name type="synonym">Crotalaria striata</name>
    <dbReference type="NCBI Taxonomy" id="3830"/>
    <lineage>
        <taxon>Eukaryota</taxon>
        <taxon>Viridiplantae</taxon>
        <taxon>Streptophyta</taxon>
        <taxon>Embryophyta</taxon>
        <taxon>Tracheophyta</taxon>
        <taxon>Spermatophyta</taxon>
        <taxon>Magnoliopsida</taxon>
        <taxon>eudicotyledons</taxon>
        <taxon>Gunneridae</taxon>
        <taxon>Pentapetalae</taxon>
        <taxon>rosids</taxon>
        <taxon>fabids</taxon>
        <taxon>Fabales</taxon>
        <taxon>Fabaceae</taxon>
        <taxon>Papilionoideae</taxon>
        <taxon>50 kb inversion clade</taxon>
        <taxon>genistoids sensu lato</taxon>
        <taxon>core genistoids</taxon>
        <taxon>Crotalarieae</taxon>
        <taxon>Crotalaria</taxon>
    </lineage>
</organism>
<dbReference type="Proteomes" id="UP001372338">
    <property type="component" value="Unassembled WGS sequence"/>
</dbReference>
<keyword evidence="1" id="KW-0732">Signal</keyword>
<protein>
    <recommendedName>
        <fullName evidence="2">Neprosin PEP catalytic domain-containing protein</fullName>
    </recommendedName>
</protein>
<dbReference type="EMBL" id="JAYWIO010000002">
    <property type="protein sequence ID" value="KAK7283213.1"/>
    <property type="molecule type" value="Genomic_DNA"/>
</dbReference>
<feature type="signal peptide" evidence="1">
    <location>
        <begin position="1"/>
        <end position="20"/>
    </location>
</feature>
<keyword evidence="4" id="KW-1185">Reference proteome</keyword>
<evidence type="ECO:0000259" key="2">
    <source>
        <dbReference type="PROSITE" id="PS52045"/>
    </source>
</evidence>
<dbReference type="InterPro" id="IPR025521">
    <property type="entry name" value="Neprosin_propep"/>
</dbReference>
<dbReference type="InterPro" id="IPR053168">
    <property type="entry name" value="Glutamic_endopeptidase"/>
</dbReference>
<evidence type="ECO:0000313" key="4">
    <source>
        <dbReference type="Proteomes" id="UP001372338"/>
    </source>
</evidence>
<evidence type="ECO:0000313" key="3">
    <source>
        <dbReference type="EMBL" id="KAK7283213.1"/>
    </source>
</evidence>
<accession>A0AAN9INH4</accession>
<dbReference type="PROSITE" id="PS51257">
    <property type="entry name" value="PROKAR_LIPOPROTEIN"/>
    <property type="match status" value="1"/>
</dbReference>
<reference evidence="3 4" key="1">
    <citation type="submission" date="2024-01" db="EMBL/GenBank/DDBJ databases">
        <title>The genomes of 5 underutilized Papilionoideae crops provide insights into root nodulation and disease resistanc.</title>
        <authorList>
            <person name="Yuan L."/>
        </authorList>
    </citation>
    <scope>NUCLEOTIDE SEQUENCE [LARGE SCALE GENOMIC DNA]</scope>
    <source>
        <strain evidence="3">ZHUSHIDOU_FW_LH</strain>
        <tissue evidence="3">Leaf</tissue>
    </source>
</reference>
<dbReference type="PROSITE" id="PS52045">
    <property type="entry name" value="NEPROSIN_PEP_CD"/>
    <property type="match status" value="1"/>
</dbReference>
<feature type="domain" description="Neprosin PEP catalytic" evidence="2">
    <location>
        <begin position="162"/>
        <end position="421"/>
    </location>
</feature>
<dbReference type="Pfam" id="PF03080">
    <property type="entry name" value="Neprosin"/>
    <property type="match status" value="1"/>
</dbReference>
<evidence type="ECO:0000256" key="1">
    <source>
        <dbReference type="SAM" id="SignalP"/>
    </source>
</evidence>
<gene>
    <name evidence="3" type="ORF">RIF29_12592</name>
</gene>
<dbReference type="PANTHER" id="PTHR31589:SF2">
    <property type="entry name" value="ASLB (DUF239)-RELATED"/>
    <property type="match status" value="1"/>
</dbReference>
<dbReference type="Pfam" id="PF14365">
    <property type="entry name" value="Neprosin_AP"/>
    <property type="match status" value="1"/>
</dbReference>
<dbReference type="Gene3D" id="3.90.1320.10">
    <property type="entry name" value="Outer-capsid protein sigma 3, large lobe"/>
    <property type="match status" value="1"/>
</dbReference>
<feature type="chain" id="PRO_5042946976" description="Neprosin PEP catalytic domain-containing protein" evidence="1">
    <location>
        <begin position="21"/>
        <end position="421"/>
    </location>
</feature>
<proteinExistence type="predicted"/>
<name>A0AAN9INH4_CROPI</name>